<dbReference type="Proteomes" id="UP001066276">
    <property type="component" value="Chromosome 2_2"/>
</dbReference>
<gene>
    <name evidence="1" type="ORF">NDU88_000200</name>
</gene>
<sequence>MRNKRRQVFCLLVVHKTGAFSRLLKYGRRGYRCQDGGRTLRVLWSLPSSAVESLLSLCLSCPSWDPRLCKRAVGAWLFEEPVVEPGRALLGETGTGGLTVAIVIKAGRRWASAAAEISLPTGHAWSWERRLPESEISLHLMARRRSVATALGTAACGPYSSPRREVELVRGERGLCLLSLE</sequence>
<dbReference type="EMBL" id="JANPWB010000004">
    <property type="protein sequence ID" value="KAJ1190881.1"/>
    <property type="molecule type" value="Genomic_DNA"/>
</dbReference>
<reference evidence="1" key="1">
    <citation type="journal article" date="2022" name="bioRxiv">
        <title>Sequencing and chromosome-scale assembly of the giantPleurodeles waltlgenome.</title>
        <authorList>
            <person name="Brown T."/>
            <person name="Elewa A."/>
            <person name="Iarovenko S."/>
            <person name="Subramanian E."/>
            <person name="Araus A.J."/>
            <person name="Petzold A."/>
            <person name="Susuki M."/>
            <person name="Suzuki K.-i.T."/>
            <person name="Hayashi T."/>
            <person name="Toyoda A."/>
            <person name="Oliveira C."/>
            <person name="Osipova E."/>
            <person name="Leigh N.D."/>
            <person name="Simon A."/>
            <person name="Yun M.H."/>
        </authorList>
    </citation>
    <scope>NUCLEOTIDE SEQUENCE</scope>
    <source>
        <strain evidence="1">20211129_DDA</strain>
        <tissue evidence="1">Liver</tissue>
    </source>
</reference>
<evidence type="ECO:0000313" key="2">
    <source>
        <dbReference type="Proteomes" id="UP001066276"/>
    </source>
</evidence>
<organism evidence="1 2">
    <name type="scientific">Pleurodeles waltl</name>
    <name type="common">Iberian ribbed newt</name>
    <dbReference type="NCBI Taxonomy" id="8319"/>
    <lineage>
        <taxon>Eukaryota</taxon>
        <taxon>Metazoa</taxon>
        <taxon>Chordata</taxon>
        <taxon>Craniata</taxon>
        <taxon>Vertebrata</taxon>
        <taxon>Euteleostomi</taxon>
        <taxon>Amphibia</taxon>
        <taxon>Batrachia</taxon>
        <taxon>Caudata</taxon>
        <taxon>Salamandroidea</taxon>
        <taxon>Salamandridae</taxon>
        <taxon>Pleurodelinae</taxon>
        <taxon>Pleurodeles</taxon>
    </lineage>
</organism>
<keyword evidence="2" id="KW-1185">Reference proteome</keyword>
<dbReference type="AlphaFoldDB" id="A0AAV7UQL7"/>
<proteinExistence type="predicted"/>
<protein>
    <submittedName>
        <fullName evidence="1">Uncharacterized protein</fullName>
    </submittedName>
</protein>
<evidence type="ECO:0000313" key="1">
    <source>
        <dbReference type="EMBL" id="KAJ1190881.1"/>
    </source>
</evidence>
<comment type="caution">
    <text evidence="1">The sequence shown here is derived from an EMBL/GenBank/DDBJ whole genome shotgun (WGS) entry which is preliminary data.</text>
</comment>
<name>A0AAV7UQL7_PLEWA</name>
<accession>A0AAV7UQL7</accession>